<keyword evidence="1" id="KW-0472">Membrane</keyword>
<evidence type="ECO:0000313" key="3">
    <source>
        <dbReference type="Proteomes" id="UP000244855"/>
    </source>
</evidence>
<proteinExistence type="predicted"/>
<dbReference type="AlphaFoldDB" id="A0A2V1CYN4"/>
<evidence type="ECO:0000256" key="1">
    <source>
        <dbReference type="SAM" id="Phobius"/>
    </source>
</evidence>
<organism evidence="2 3">
    <name type="scientific">Periconia macrospinosa</name>
    <dbReference type="NCBI Taxonomy" id="97972"/>
    <lineage>
        <taxon>Eukaryota</taxon>
        <taxon>Fungi</taxon>
        <taxon>Dikarya</taxon>
        <taxon>Ascomycota</taxon>
        <taxon>Pezizomycotina</taxon>
        <taxon>Dothideomycetes</taxon>
        <taxon>Pleosporomycetidae</taxon>
        <taxon>Pleosporales</taxon>
        <taxon>Massarineae</taxon>
        <taxon>Periconiaceae</taxon>
        <taxon>Periconia</taxon>
    </lineage>
</organism>
<protein>
    <submittedName>
        <fullName evidence="2">Uncharacterized protein</fullName>
    </submittedName>
</protein>
<feature type="transmembrane region" description="Helical" evidence="1">
    <location>
        <begin position="87"/>
        <end position="106"/>
    </location>
</feature>
<evidence type="ECO:0000313" key="2">
    <source>
        <dbReference type="EMBL" id="PVH90852.1"/>
    </source>
</evidence>
<keyword evidence="1" id="KW-0812">Transmembrane</keyword>
<gene>
    <name evidence="2" type="ORF">DM02DRAFT_397605</name>
</gene>
<keyword evidence="1" id="KW-1133">Transmembrane helix</keyword>
<keyword evidence="3" id="KW-1185">Reference proteome</keyword>
<dbReference type="Proteomes" id="UP000244855">
    <property type="component" value="Unassembled WGS sequence"/>
</dbReference>
<name>A0A2V1CYN4_9PLEO</name>
<reference evidence="2 3" key="1">
    <citation type="journal article" date="2018" name="Sci. Rep.">
        <title>Comparative genomics provides insights into the lifestyle and reveals functional heterogeneity of dark septate endophytic fungi.</title>
        <authorList>
            <person name="Knapp D.G."/>
            <person name="Nemeth J.B."/>
            <person name="Barry K."/>
            <person name="Hainaut M."/>
            <person name="Henrissat B."/>
            <person name="Johnson J."/>
            <person name="Kuo A."/>
            <person name="Lim J.H.P."/>
            <person name="Lipzen A."/>
            <person name="Nolan M."/>
            <person name="Ohm R.A."/>
            <person name="Tamas L."/>
            <person name="Grigoriev I.V."/>
            <person name="Spatafora J.W."/>
            <person name="Nagy L.G."/>
            <person name="Kovacs G.M."/>
        </authorList>
    </citation>
    <scope>NUCLEOTIDE SEQUENCE [LARGE SCALE GENOMIC DNA]</scope>
    <source>
        <strain evidence="2 3">DSE2036</strain>
    </source>
</reference>
<dbReference type="EMBL" id="KZ806068">
    <property type="protein sequence ID" value="PVH90852.1"/>
    <property type="molecule type" value="Genomic_DNA"/>
</dbReference>
<sequence>MLRSVVYTRITLCAIERPHPTLHLPRNKKLINIKRAIHNELTRIPDGQGTSITNPRWKTLQDPACKRREMTNPIFSTGRHFNSTRRLLSASLVLLYKLALGVPLTLSRSRQKQYS</sequence>
<accession>A0A2V1CYN4</accession>